<gene>
    <name evidence="3" type="ORF">BA062_32030</name>
</gene>
<protein>
    <submittedName>
        <fullName evidence="3">Oxidoreductase</fullName>
    </submittedName>
</protein>
<organism evidence="3 4">
    <name type="scientific">Prauserella flavalba</name>
    <dbReference type="NCBI Taxonomy" id="1477506"/>
    <lineage>
        <taxon>Bacteria</taxon>
        <taxon>Bacillati</taxon>
        <taxon>Actinomycetota</taxon>
        <taxon>Actinomycetes</taxon>
        <taxon>Pseudonocardiales</taxon>
        <taxon>Pseudonocardiaceae</taxon>
        <taxon>Prauserella</taxon>
    </lineage>
</organism>
<evidence type="ECO:0000313" key="3">
    <source>
        <dbReference type="EMBL" id="PXY21540.1"/>
    </source>
</evidence>
<dbReference type="Gene3D" id="3.40.50.720">
    <property type="entry name" value="NAD(P)-binding Rossmann-like Domain"/>
    <property type="match status" value="1"/>
</dbReference>
<dbReference type="PRINTS" id="PR00081">
    <property type="entry name" value="GDHRDH"/>
</dbReference>
<name>A0A318LHV6_9PSEU</name>
<dbReference type="NCBIfam" id="NF005559">
    <property type="entry name" value="PRK07231.1"/>
    <property type="match status" value="1"/>
</dbReference>
<sequence>MDRLSGKVALVTGAGRGIGRAIAEAFADEGATVVATGRREPDENLRGDISFRRLDVADENDWRTVVSEVTGRHGRVDVLANNAGIITYEAAHELSVSTWQHVIAVNQTGVWLGMREVIPVMLGNGGGSIINVSSIWGSVAVSGAHAYHATKGAVRTMSKSAAITYARQGIRVNSLHPGFVATPLTDAQDPEINAAVIAQTPMRRAGRPAEIAQAAVFLAADESSFVTGSELVVDGGYLAQ</sequence>
<comment type="similarity">
    <text evidence="1">Belongs to the short-chain dehydrogenases/reductases (SDR) family.</text>
</comment>
<keyword evidence="4" id="KW-1185">Reference proteome</keyword>
<dbReference type="EMBL" id="MASU01000015">
    <property type="protein sequence ID" value="PXY21540.1"/>
    <property type="molecule type" value="Genomic_DNA"/>
</dbReference>
<comment type="caution">
    <text evidence="3">The sequence shown here is derived from an EMBL/GenBank/DDBJ whole genome shotgun (WGS) entry which is preliminary data.</text>
</comment>
<dbReference type="SUPFAM" id="SSF51735">
    <property type="entry name" value="NAD(P)-binding Rossmann-fold domains"/>
    <property type="match status" value="1"/>
</dbReference>
<dbReference type="InterPro" id="IPR036291">
    <property type="entry name" value="NAD(P)-bd_dom_sf"/>
</dbReference>
<dbReference type="FunFam" id="3.40.50.720:FF:000084">
    <property type="entry name" value="Short-chain dehydrogenase reductase"/>
    <property type="match status" value="1"/>
</dbReference>
<keyword evidence="2" id="KW-0560">Oxidoreductase</keyword>
<evidence type="ECO:0000256" key="2">
    <source>
        <dbReference type="ARBA" id="ARBA00023002"/>
    </source>
</evidence>
<proteinExistence type="inferred from homology"/>
<dbReference type="RefSeq" id="WP_110342969.1">
    <property type="nucleotide sequence ID" value="NZ_JBHVKT010000007.1"/>
</dbReference>
<dbReference type="PANTHER" id="PTHR42760:SF115">
    <property type="entry name" value="3-OXOACYL-[ACYL-CARRIER-PROTEIN] REDUCTASE FABG"/>
    <property type="match status" value="1"/>
</dbReference>
<dbReference type="Pfam" id="PF13561">
    <property type="entry name" value="adh_short_C2"/>
    <property type="match status" value="1"/>
</dbReference>
<dbReference type="InterPro" id="IPR002347">
    <property type="entry name" value="SDR_fam"/>
</dbReference>
<dbReference type="AlphaFoldDB" id="A0A318LHV6"/>
<dbReference type="PANTHER" id="PTHR42760">
    <property type="entry name" value="SHORT-CHAIN DEHYDROGENASES/REDUCTASES FAMILY MEMBER"/>
    <property type="match status" value="1"/>
</dbReference>
<dbReference type="PRINTS" id="PR00080">
    <property type="entry name" value="SDRFAMILY"/>
</dbReference>
<dbReference type="GO" id="GO:0016616">
    <property type="term" value="F:oxidoreductase activity, acting on the CH-OH group of donors, NAD or NADP as acceptor"/>
    <property type="evidence" value="ECO:0007669"/>
    <property type="project" value="TreeGrafter"/>
</dbReference>
<dbReference type="OrthoDB" id="3542748at2"/>
<evidence type="ECO:0000256" key="1">
    <source>
        <dbReference type="ARBA" id="ARBA00006484"/>
    </source>
</evidence>
<dbReference type="Proteomes" id="UP000247892">
    <property type="component" value="Unassembled WGS sequence"/>
</dbReference>
<reference evidence="3 4" key="1">
    <citation type="submission" date="2016-07" db="EMBL/GenBank/DDBJ databases">
        <title>Draft genome sequence of Prauserella sp. YIM 121212, isolated from alkaline soil.</title>
        <authorList>
            <person name="Ruckert C."/>
            <person name="Albersmeier A."/>
            <person name="Jiang C.-L."/>
            <person name="Jiang Y."/>
            <person name="Kalinowski J."/>
            <person name="Schneider O."/>
            <person name="Winkler A."/>
            <person name="Zotchev S.B."/>
        </authorList>
    </citation>
    <scope>NUCLEOTIDE SEQUENCE [LARGE SCALE GENOMIC DNA]</scope>
    <source>
        <strain evidence="3 4">YIM 121212</strain>
    </source>
</reference>
<evidence type="ECO:0000313" key="4">
    <source>
        <dbReference type="Proteomes" id="UP000247892"/>
    </source>
</evidence>
<accession>A0A318LHV6</accession>